<protein>
    <submittedName>
        <fullName evidence="1">Uncharacterized protein</fullName>
    </submittedName>
</protein>
<proteinExistence type="predicted"/>
<dbReference type="AlphaFoldDB" id="H0HXY9"/>
<dbReference type="RefSeq" id="WP_008838646.1">
    <property type="nucleotide sequence ID" value="NZ_AHAM01000212.1"/>
</dbReference>
<keyword evidence="2" id="KW-1185">Reference proteome</keyword>
<feature type="non-terminal residue" evidence="1">
    <location>
        <position position="1"/>
    </location>
</feature>
<gene>
    <name evidence="1" type="ORF">MAXJ12_25338</name>
</gene>
<accession>H0HXY9</accession>
<name>H0HXY9_9HYPH</name>
<organism evidence="1 2">
    <name type="scientific">Mesorhizobium alhagi CCNWXJ12-2</name>
    <dbReference type="NCBI Taxonomy" id="1107882"/>
    <lineage>
        <taxon>Bacteria</taxon>
        <taxon>Pseudomonadati</taxon>
        <taxon>Pseudomonadota</taxon>
        <taxon>Alphaproteobacteria</taxon>
        <taxon>Hyphomicrobiales</taxon>
        <taxon>Phyllobacteriaceae</taxon>
        <taxon>Allomesorhizobium</taxon>
    </lineage>
</organism>
<dbReference type="EMBL" id="AHAM01000212">
    <property type="protein sequence ID" value="EHK54403.1"/>
    <property type="molecule type" value="Genomic_DNA"/>
</dbReference>
<evidence type="ECO:0000313" key="2">
    <source>
        <dbReference type="Proteomes" id="UP000003250"/>
    </source>
</evidence>
<evidence type="ECO:0000313" key="1">
    <source>
        <dbReference type="EMBL" id="EHK54403.1"/>
    </source>
</evidence>
<sequence length="94" mass="10055">SLLLILSLSKDGERSKPRSTIARAATQRGKGEVRAGDSLLSFRRKAAAVEVFARAEKSKLSPAANGEGDEDALRPCKMDIERRAQTLAALCTIG</sequence>
<reference evidence="1 2" key="1">
    <citation type="journal article" date="2012" name="J. Bacteriol.">
        <title>Draft Genome Sequence of Mesorhizobium alhagi CCNWXJ12-2T, a Novel Salt-Resistant Species Isolated from the Desert of Northwestern China.</title>
        <authorList>
            <person name="Zhou M."/>
            <person name="Chen W."/>
            <person name="Chen H."/>
            <person name="Wei G."/>
        </authorList>
    </citation>
    <scope>NUCLEOTIDE SEQUENCE [LARGE SCALE GENOMIC DNA]</scope>
    <source>
        <strain evidence="1 2">CCNWXJ12-2</strain>
    </source>
</reference>
<dbReference type="Proteomes" id="UP000003250">
    <property type="component" value="Unassembled WGS sequence"/>
</dbReference>